<name>A0A0F9I8P7_9ZZZZ</name>
<comment type="caution">
    <text evidence="1">The sequence shown here is derived from an EMBL/GenBank/DDBJ whole genome shotgun (WGS) entry which is preliminary data.</text>
</comment>
<protein>
    <submittedName>
        <fullName evidence="1">Uncharacterized protein</fullName>
    </submittedName>
</protein>
<evidence type="ECO:0000313" key="1">
    <source>
        <dbReference type="EMBL" id="KKM23996.1"/>
    </source>
</evidence>
<sequence>MIIESDRIGKLLISSVKKVRESDGDLSLWYMHNFLNECVGEIATHHVCMADDEIGGIDAGDLWDEKMGGFEAGVKVGAALGDKDLVFSGFVSDDEIGDPDVVLGGQWLFWFVARDEKELLVKLEGEFNEWIKKERAQRGLLPFSD</sequence>
<gene>
    <name evidence="1" type="ORF">LCGC14_1609610</name>
</gene>
<dbReference type="AlphaFoldDB" id="A0A0F9I8P7"/>
<accession>A0A0F9I8P7</accession>
<organism evidence="1">
    <name type="scientific">marine sediment metagenome</name>
    <dbReference type="NCBI Taxonomy" id="412755"/>
    <lineage>
        <taxon>unclassified sequences</taxon>
        <taxon>metagenomes</taxon>
        <taxon>ecological metagenomes</taxon>
    </lineage>
</organism>
<reference evidence="1" key="1">
    <citation type="journal article" date="2015" name="Nature">
        <title>Complex archaea that bridge the gap between prokaryotes and eukaryotes.</title>
        <authorList>
            <person name="Spang A."/>
            <person name="Saw J.H."/>
            <person name="Jorgensen S.L."/>
            <person name="Zaremba-Niedzwiedzka K."/>
            <person name="Martijn J."/>
            <person name="Lind A.E."/>
            <person name="van Eijk R."/>
            <person name="Schleper C."/>
            <person name="Guy L."/>
            <person name="Ettema T.J."/>
        </authorList>
    </citation>
    <scope>NUCLEOTIDE SEQUENCE</scope>
</reference>
<proteinExistence type="predicted"/>
<dbReference type="EMBL" id="LAZR01013014">
    <property type="protein sequence ID" value="KKM23996.1"/>
    <property type="molecule type" value="Genomic_DNA"/>
</dbReference>